<dbReference type="InterPro" id="IPR004254">
    <property type="entry name" value="AdipoR/HlyIII-related"/>
</dbReference>
<keyword evidence="6" id="KW-0479">Metal-binding</keyword>
<feature type="transmembrane region" description="Helical" evidence="8">
    <location>
        <begin position="122"/>
        <end position="144"/>
    </location>
</feature>
<evidence type="ECO:0000256" key="4">
    <source>
        <dbReference type="ARBA" id="ARBA00022989"/>
    </source>
</evidence>
<evidence type="ECO:0000256" key="8">
    <source>
        <dbReference type="SAM" id="Phobius"/>
    </source>
</evidence>
<gene>
    <name evidence="9" type="ORF">EKO27_g2986</name>
</gene>
<evidence type="ECO:0000256" key="5">
    <source>
        <dbReference type="ARBA" id="ARBA00023136"/>
    </source>
</evidence>
<feature type="compositionally biased region" description="Basic and acidic residues" evidence="7">
    <location>
        <begin position="42"/>
        <end position="57"/>
    </location>
</feature>
<evidence type="ECO:0000256" key="6">
    <source>
        <dbReference type="PIRSR" id="PIRSR604254-1"/>
    </source>
</evidence>
<protein>
    <submittedName>
        <fullName evidence="9">Uncharacterized protein</fullName>
    </submittedName>
</protein>
<dbReference type="Pfam" id="PF03006">
    <property type="entry name" value="HlyIII"/>
    <property type="match status" value="1"/>
</dbReference>
<evidence type="ECO:0000313" key="10">
    <source>
        <dbReference type="Proteomes" id="UP000286045"/>
    </source>
</evidence>
<dbReference type="EMBL" id="RYZI01000060">
    <property type="protein sequence ID" value="RWA12091.1"/>
    <property type="molecule type" value="Genomic_DNA"/>
</dbReference>
<comment type="subcellular location">
    <subcellularLocation>
        <location evidence="1">Membrane</location>
        <topology evidence="1">Multi-pass membrane protein</topology>
    </subcellularLocation>
</comment>
<feature type="binding site" evidence="6">
    <location>
        <position position="327"/>
    </location>
    <ligand>
        <name>Zn(2+)</name>
        <dbReference type="ChEBI" id="CHEBI:29105"/>
    </ligand>
</feature>
<dbReference type="GO" id="GO:0016020">
    <property type="term" value="C:membrane"/>
    <property type="evidence" value="ECO:0007669"/>
    <property type="project" value="UniProtKB-SubCell"/>
</dbReference>
<dbReference type="GO" id="GO:0038023">
    <property type="term" value="F:signaling receptor activity"/>
    <property type="evidence" value="ECO:0007669"/>
    <property type="project" value="TreeGrafter"/>
</dbReference>
<dbReference type="PANTHER" id="PTHR20855:SF52">
    <property type="entry name" value="ADIPONECTIN RECEPTOR PROTEIN"/>
    <property type="match status" value="1"/>
</dbReference>
<proteinExistence type="inferred from homology"/>
<sequence>MDARWGAKQGFQIVIRLRTRLRRLRFTRAISPLPAPAAAPRPRADEKHEKHEKHREPWVDVSTTADSDHDAQAHKHGLISYKELPVWHQDNPFIKHGYRPISRSTVACLRSWGFLHNETLNIYTHLVPAAAALFVGEAWVLTYLRQKYANAAASDYLIFAFLLSAAATCLGISSAYHTLMSHSQEVEARWLRLDFVGIIVLIVGSFVSGIYVGFWCETTERKIYWSMSASLGVLSIVIMLAPCFQGPKWRTFRLVVFVVTGLSGLAPIIHGIHMFGFAQMVKQSGLPYYFAEGGIFLVGAVTYASRFPECIKPGTFDIFGSSHQIFHVLVVIATLVHLVGVLQAFDYNYHNRQCSW</sequence>
<feature type="binding site" evidence="6">
    <location>
        <position position="177"/>
    </location>
    <ligand>
        <name>Zn(2+)</name>
        <dbReference type="ChEBI" id="CHEBI:29105"/>
    </ligand>
</feature>
<feature type="transmembrane region" description="Helical" evidence="8">
    <location>
        <begin position="288"/>
        <end position="305"/>
    </location>
</feature>
<keyword evidence="5 8" id="KW-0472">Membrane</keyword>
<organism evidence="9 10">
    <name type="scientific">Xylaria grammica</name>
    <dbReference type="NCBI Taxonomy" id="363999"/>
    <lineage>
        <taxon>Eukaryota</taxon>
        <taxon>Fungi</taxon>
        <taxon>Dikarya</taxon>
        <taxon>Ascomycota</taxon>
        <taxon>Pezizomycotina</taxon>
        <taxon>Sordariomycetes</taxon>
        <taxon>Xylariomycetidae</taxon>
        <taxon>Xylariales</taxon>
        <taxon>Xylariaceae</taxon>
        <taxon>Xylaria</taxon>
    </lineage>
</organism>
<comment type="similarity">
    <text evidence="2">Belongs to the ADIPOR family.</text>
</comment>
<dbReference type="AlphaFoldDB" id="A0A439DCF2"/>
<dbReference type="Proteomes" id="UP000286045">
    <property type="component" value="Unassembled WGS sequence"/>
</dbReference>
<keyword evidence="4 8" id="KW-1133">Transmembrane helix</keyword>
<evidence type="ECO:0000313" key="9">
    <source>
        <dbReference type="EMBL" id="RWA12091.1"/>
    </source>
</evidence>
<feature type="binding site" evidence="6">
    <location>
        <position position="323"/>
    </location>
    <ligand>
        <name>Zn(2+)</name>
        <dbReference type="ChEBI" id="CHEBI:29105"/>
    </ligand>
</feature>
<accession>A0A439DCF2</accession>
<keyword evidence="10" id="KW-1185">Reference proteome</keyword>
<evidence type="ECO:0000256" key="3">
    <source>
        <dbReference type="ARBA" id="ARBA00022692"/>
    </source>
</evidence>
<feature type="transmembrane region" description="Helical" evidence="8">
    <location>
        <begin position="156"/>
        <end position="176"/>
    </location>
</feature>
<dbReference type="GO" id="GO:0046872">
    <property type="term" value="F:metal ion binding"/>
    <property type="evidence" value="ECO:0007669"/>
    <property type="project" value="UniProtKB-KW"/>
</dbReference>
<keyword evidence="3 8" id="KW-0812">Transmembrane</keyword>
<dbReference type="PANTHER" id="PTHR20855">
    <property type="entry name" value="ADIPOR/PROGESTIN RECEPTOR-RELATED"/>
    <property type="match status" value="1"/>
</dbReference>
<dbReference type="GO" id="GO:0006882">
    <property type="term" value="P:intracellular zinc ion homeostasis"/>
    <property type="evidence" value="ECO:0007669"/>
    <property type="project" value="TreeGrafter"/>
</dbReference>
<feature type="transmembrane region" description="Helical" evidence="8">
    <location>
        <begin position="254"/>
        <end position="276"/>
    </location>
</feature>
<name>A0A439DCF2_9PEZI</name>
<evidence type="ECO:0000256" key="1">
    <source>
        <dbReference type="ARBA" id="ARBA00004141"/>
    </source>
</evidence>
<evidence type="ECO:0000256" key="7">
    <source>
        <dbReference type="SAM" id="MobiDB-lite"/>
    </source>
</evidence>
<comment type="caution">
    <text evidence="9">The sequence shown here is derived from an EMBL/GenBank/DDBJ whole genome shotgun (WGS) entry which is preliminary data.</text>
</comment>
<dbReference type="STRING" id="363999.A0A439DCF2"/>
<keyword evidence="6" id="KW-0862">Zinc</keyword>
<feature type="transmembrane region" description="Helical" evidence="8">
    <location>
        <begin position="325"/>
        <end position="345"/>
    </location>
</feature>
<feature type="transmembrane region" description="Helical" evidence="8">
    <location>
        <begin position="223"/>
        <end position="242"/>
    </location>
</feature>
<feature type="transmembrane region" description="Helical" evidence="8">
    <location>
        <begin position="196"/>
        <end position="216"/>
    </location>
</feature>
<evidence type="ECO:0000256" key="2">
    <source>
        <dbReference type="ARBA" id="ARBA00007018"/>
    </source>
</evidence>
<reference evidence="9 10" key="1">
    <citation type="submission" date="2018-12" db="EMBL/GenBank/DDBJ databases">
        <title>Draft genome sequence of Xylaria grammica IHI A82.</title>
        <authorList>
            <person name="Buettner E."/>
            <person name="Kellner H."/>
        </authorList>
    </citation>
    <scope>NUCLEOTIDE SEQUENCE [LARGE SCALE GENOMIC DNA]</scope>
    <source>
        <strain evidence="9 10">IHI A82</strain>
    </source>
</reference>
<feature type="region of interest" description="Disordered" evidence="7">
    <location>
        <begin position="34"/>
        <end position="57"/>
    </location>
</feature>